<keyword evidence="13" id="KW-0325">Glycoprotein</keyword>
<evidence type="ECO:0000256" key="18">
    <source>
        <dbReference type="SAM" id="SignalP"/>
    </source>
</evidence>
<dbReference type="Gene3D" id="2.40.10.10">
    <property type="entry name" value="Trypsin-like serine proteases"/>
    <property type="match status" value="2"/>
</dbReference>
<evidence type="ECO:0000256" key="13">
    <source>
        <dbReference type="ARBA" id="ARBA00023180"/>
    </source>
</evidence>
<dbReference type="SUPFAM" id="SSF57184">
    <property type="entry name" value="Growth factor receptor domain"/>
    <property type="match status" value="1"/>
</dbReference>
<dbReference type="SMART" id="SM00069">
    <property type="entry name" value="GLA"/>
    <property type="match status" value="1"/>
</dbReference>
<dbReference type="GO" id="GO:0006508">
    <property type="term" value="P:proteolysis"/>
    <property type="evidence" value="ECO:0007669"/>
    <property type="project" value="UniProtKB-KW"/>
</dbReference>
<feature type="active site" description="Charge relay system" evidence="14">
    <location>
        <position position="276"/>
    </location>
</feature>
<dbReference type="PROSITE" id="PS00134">
    <property type="entry name" value="TRYPSIN_HIS"/>
    <property type="match status" value="1"/>
</dbReference>
<feature type="active site" description="Charge relay system" evidence="14">
    <location>
        <position position="419"/>
    </location>
</feature>
<dbReference type="Proteomes" id="UP000694389">
    <property type="component" value="Unassembled WGS sequence"/>
</dbReference>
<dbReference type="PROSITE" id="PS00010">
    <property type="entry name" value="ASX_HYDROXYL"/>
    <property type="match status" value="1"/>
</dbReference>
<dbReference type="Gene3D" id="4.10.740.10">
    <property type="entry name" value="Coagulation Factor IX"/>
    <property type="match status" value="1"/>
</dbReference>
<dbReference type="PROSITE" id="PS00022">
    <property type="entry name" value="EGF_1"/>
    <property type="match status" value="1"/>
</dbReference>
<sequence length="491" mass="55396">MFWFHRLSLGLLLLHLAAAHAVFLDGKVASQVLMRRRRANSFFEEVKQGNMERECLEERCNWEEAREIFENAEKTNEFWAKYVDGDACESMPCANQGLCKDGIGSYDCYCQAGYQGFNCEIVIPELCENKNGGCEHFCNVVRGSVQCSCTDGYFLASDDKSCNSNETFKCGAIITENIRTVFRYERQNTTEGNATMSAPTGTNINSTEQKDVPDNVDVSETSRFENSNKAAMTRIVGGEDCPPGECPWQALLLNEEDRGFCGGTILNEYIILTAAHCMNQSRYIYIKLGEFDVLVDQGNEVTHHVETIITHNKYKPDTYHNDIALIKLATPIKFTRFILPACIPEQDFAEKVLMRQPDGMVSGFGRLGEGRQPSTILQRLTVPYVDRLTCLESTQLRISARMFCAGYDQTAKDACQGDSGGPHVTRYRNTYFVTGIVSWGEGCARKGKYGVYTQVSKYIRWIREGIERLMPKEKSGNRVKRHHGAIKRLVL</sequence>
<evidence type="ECO:0000256" key="15">
    <source>
        <dbReference type="PROSITE-ProRule" id="PRU00076"/>
    </source>
</evidence>
<evidence type="ECO:0000256" key="1">
    <source>
        <dbReference type="ARBA" id="ARBA00001239"/>
    </source>
</evidence>
<dbReference type="GeneTree" id="ENSGT00940000157694"/>
<dbReference type="GO" id="GO:0005615">
    <property type="term" value="C:extracellular space"/>
    <property type="evidence" value="ECO:0007669"/>
    <property type="project" value="TreeGrafter"/>
</dbReference>
<feature type="compositionally biased region" description="Polar residues" evidence="17">
    <location>
        <begin position="192"/>
        <end position="207"/>
    </location>
</feature>
<dbReference type="FunFam" id="4.10.740.10:FF:000001">
    <property type="entry name" value="vitamin K-dependent protein S"/>
    <property type="match status" value="1"/>
</dbReference>
<comment type="catalytic activity">
    <reaction evidence="1">
        <text>Selective cleavage of Arg-|-Thr and then Arg-|-Ile bonds in prothrombin to form thrombin.</text>
        <dbReference type="EC" id="3.4.21.6"/>
    </reaction>
</comment>
<evidence type="ECO:0000256" key="7">
    <source>
        <dbReference type="ARBA" id="ARBA00022670"/>
    </source>
</evidence>
<evidence type="ECO:0000259" key="19">
    <source>
        <dbReference type="PROSITE" id="PS50026"/>
    </source>
</evidence>
<keyword evidence="8 18" id="KW-0732">Signal</keyword>
<dbReference type="PROSITE" id="PS00011">
    <property type="entry name" value="GLA_1"/>
    <property type="match status" value="1"/>
</dbReference>
<evidence type="ECO:0000256" key="12">
    <source>
        <dbReference type="ARBA" id="ARBA00023157"/>
    </source>
</evidence>
<dbReference type="PROSITE" id="PS50998">
    <property type="entry name" value="GLA_2"/>
    <property type="match status" value="1"/>
</dbReference>
<dbReference type="InterPro" id="IPR009003">
    <property type="entry name" value="Peptidase_S1_PA"/>
</dbReference>
<dbReference type="InterPro" id="IPR001314">
    <property type="entry name" value="Peptidase_S1A"/>
</dbReference>
<evidence type="ECO:0000256" key="3">
    <source>
        <dbReference type="ARBA" id="ARBA00012181"/>
    </source>
</evidence>
<feature type="disulfide bond" evidence="15">
    <location>
        <begin position="110"/>
        <end position="119"/>
    </location>
</feature>
<dbReference type="Ensembl" id="ENSDLAT00005042461.2">
    <property type="protein sequence ID" value="ENSDLAP00005039769.2"/>
    <property type="gene ID" value="ENSDLAG00005017753.2"/>
</dbReference>
<evidence type="ECO:0000259" key="21">
    <source>
        <dbReference type="PROSITE" id="PS50998"/>
    </source>
</evidence>
<comment type="subcellular location">
    <subcellularLocation>
        <location evidence="2">Secreted</location>
    </subcellularLocation>
</comment>
<keyword evidence="12 15" id="KW-1015">Disulfide bond</keyword>
<dbReference type="InterPro" id="IPR000152">
    <property type="entry name" value="EGF-type_Asp/Asn_hydroxyl_site"/>
</dbReference>
<keyword evidence="10 16" id="KW-0378">Hydrolase</keyword>
<keyword evidence="9" id="KW-0677">Repeat</keyword>
<keyword evidence="7 16" id="KW-0645">Protease</keyword>
<reference evidence="22" key="1">
    <citation type="submission" date="2025-08" db="UniProtKB">
        <authorList>
            <consortium name="Ensembl"/>
        </authorList>
    </citation>
    <scope>IDENTIFICATION</scope>
</reference>
<dbReference type="Pfam" id="PF00089">
    <property type="entry name" value="Trypsin"/>
    <property type="match status" value="1"/>
</dbReference>
<dbReference type="GO" id="GO:0005509">
    <property type="term" value="F:calcium ion binding"/>
    <property type="evidence" value="ECO:0007669"/>
    <property type="project" value="InterPro"/>
</dbReference>
<dbReference type="PROSITE" id="PS50026">
    <property type="entry name" value="EGF_3"/>
    <property type="match status" value="1"/>
</dbReference>
<dbReference type="EC" id="3.4.21.6" evidence="3"/>
<dbReference type="Gene3D" id="2.10.25.10">
    <property type="entry name" value="Laminin"/>
    <property type="match status" value="2"/>
</dbReference>
<evidence type="ECO:0000256" key="8">
    <source>
        <dbReference type="ARBA" id="ARBA00022729"/>
    </source>
</evidence>
<dbReference type="InterPro" id="IPR012224">
    <property type="entry name" value="Pept_S1A_FX"/>
</dbReference>
<evidence type="ECO:0000256" key="11">
    <source>
        <dbReference type="ARBA" id="ARBA00022837"/>
    </source>
</evidence>
<dbReference type="InterPro" id="IPR050442">
    <property type="entry name" value="Peptidase_S1_coag_factors"/>
</dbReference>
<feature type="domain" description="EGF-like" evidence="19">
    <location>
        <begin position="84"/>
        <end position="120"/>
    </location>
</feature>
<evidence type="ECO:0000256" key="10">
    <source>
        <dbReference type="ARBA" id="ARBA00022801"/>
    </source>
</evidence>
<dbReference type="FunFam" id="2.10.25.10:FF:000162">
    <property type="entry name" value="Coagulation factor X (Predicted)"/>
    <property type="match status" value="1"/>
</dbReference>
<evidence type="ECO:0000313" key="23">
    <source>
        <dbReference type="Proteomes" id="UP000694389"/>
    </source>
</evidence>
<evidence type="ECO:0000256" key="16">
    <source>
        <dbReference type="RuleBase" id="RU363034"/>
    </source>
</evidence>
<dbReference type="SUPFAM" id="SSF57630">
    <property type="entry name" value="GLA-domain"/>
    <property type="match status" value="1"/>
</dbReference>
<keyword evidence="6 15" id="KW-0245">EGF-like domain</keyword>
<feature type="chain" id="PRO_5035779903" description="coagulation factor Xa" evidence="18">
    <location>
        <begin position="20"/>
        <end position="491"/>
    </location>
</feature>
<dbReference type="InterPro" id="IPR000742">
    <property type="entry name" value="EGF"/>
</dbReference>
<evidence type="ECO:0000256" key="6">
    <source>
        <dbReference type="ARBA" id="ARBA00022536"/>
    </source>
</evidence>
<dbReference type="CDD" id="cd00190">
    <property type="entry name" value="Tryp_SPc"/>
    <property type="match status" value="1"/>
</dbReference>
<feature type="signal peptide" evidence="18">
    <location>
        <begin position="1"/>
        <end position="19"/>
    </location>
</feature>
<evidence type="ECO:0000256" key="2">
    <source>
        <dbReference type="ARBA" id="ARBA00004613"/>
    </source>
</evidence>
<dbReference type="InterPro" id="IPR001254">
    <property type="entry name" value="Trypsin_dom"/>
</dbReference>
<protein>
    <recommendedName>
        <fullName evidence="3">coagulation factor Xa</fullName>
        <ecNumber evidence="3">3.4.21.6</ecNumber>
    </recommendedName>
</protein>
<dbReference type="AlphaFoldDB" id="A0A8C4HAE4"/>
<dbReference type="PRINTS" id="PR00722">
    <property type="entry name" value="CHYMOTRYPSIN"/>
</dbReference>
<dbReference type="SMART" id="SM00179">
    <property type="entry name" value="EGF_CA"/>
    <property type="match status" value="1"/>
</dbReference>
<keyword evidence="11" id="KW-0106">Calcium</keyword>
<evidence type="ECO:0000256" key="5">
    <source>
        <dbReference type="ARBA" id="ARBA00022525"/>
    </source>
</evidence>
<reference evidence="22" key="2">
    <citation type="submission" date="2025-09" db="UniProtKB">
        <authorList>
            <consortium name="Ensembl"/>
        </authorList>
    </citation>
    <scope>IDENTIFICATION</scope>
</reference>
<accession>A0A8C4HAE4</accession>
<dbReference type="InterPro" id="IPR035972">
    <property type="entry name" value="GLA-like_dom_SF"/>
</dbReference>
<dbReference type="GO" id="GO:0004252">
    <property type="term" value="F:serine-type endopeptidase activity"/>
    <property type="evidence" value="ECO:0007669"/>
    <property type="project" value="UniProtKB-EC"/>
</dbReference>
<dbReference type="PROSITE" id="PS50240">
    <property type="entry name" value="TRYPSIN_DOM"/>
    <property type="match status" value="1"/>
</dbReference>
<keyword evidence="5" id="KW-0964">Secreted</keyword>
<dbReference type="InterPro" id="IPR009030">
    <property type="entry name" value="Growth_fac_rcpt_cys_sf"/>
</dbReference>
<dbReference type="InterPro" id="IPR033116">
    <property type="entry name" value="TRYPSIN_SER"/>
</dbReference>
<dbReference type="SMART" id="SM00020">
    <property type="entry name" value="Tryp_SPc"/>
    <property type="match status" value="1"/>
</dbReference>
<proteinExistence type="predicted"/>
<dbReference type="InterPro" id="IPR043504">
    <property type="entry name" value="Peptidase_S1_PA_chymotrypsin"/>
</dbReference>
<dbReference type="PANTHER" id="PTHR24278:SF28">
    <property type="entry name" value="COAGULATION FACTOR X"/>
    <property type="match status" value="1"/>
</dbReference>
<dbReference type="Pfam" id="PF14670">
    <property type="entry name" value="FXa_inhibition"/>
    <property type="match status" value="1"/>
</dbReference>
<dbReference type="CDD" id="cd00054">
    <property type="entry name" value="EGF_CA"/>
    <property type="match status" value="1"/>
</dbReference>
<dbReference type="Pfam" id="PF00594">
    <property type="entry name" value="Gla"/>
    <property type="match status" value="1"/>
</dbReference>
<comment type="caution">
    <text evidence="15">Lacks conserved residue(s) required for the propagation of feature annotation.</text>
</comment>
<evidence type="ECO:0000256" key="4">
    <source>
        <dbReference type="ARBA" id="ARBA00022479"/>
    </source>
</evidence>
<dbReference type="SUPFAM" id="SSF50494">
    <property type="entry name" value="Trypsin-like serine proteases"/>
    <property type="match status" value="1"/>
</dbReference>
<dbReference type="PIRSF" id="PIRSF001143">
    <property type="entry name" value="Factor_X"/>
    <property type="match status" value="1"/>
</dbReference>
<dbReference type="FunFam" id="2.40.10.10:FF:000013">
    <property type="entry name" value="Coagulation factor X"/>
    <property type="match status" value="1"/>
</dbReference>
<organism evidence="22 23">
    <name type="scientific">Dicentrarchus labrax</name>
    <name type="common">European seabass</name>
    <name type="synonym">Morone labrax</name>
    <dbReference type="NCBI Taxonomy" id="13489"/>
    <lineage>
        <taxon>Eukaryota</taxon>
        <taxon>Metazoa</taxon>
        <taxon>Chordata</taxon>
        <taxon>Craniata</taxon>
        <taxon>Vertebrata</taxon>
        <taxon>Euteleostomi</taxon>
        <taxon>Actinopterygii</taxon>
        <taxon>Neopterygii</taxon>
        <taxon>Teleostei</taxon>
        <taxon>Neoteleostei</taxon>
        <taxon>Acanthomorphata</taxon>
        <taxon>Eupercaria</taxon>
        <taxon>Moronidae</taxon>
        <taxon>Dicentrarchus</taxon>
    </lineage>
</organism>
<feature type="active site" description="Charge relay system" evidence="14">
    <location>
        <position position="322"/>
    </location>
</feature>
<dbReference type="SMART" id="SM00181">
    <property type="entry name" value="EGF"/>
    <property type="match status" value="2"/>
</dbReference>
<dbReference type="InterPro" id="IPR000294">
    <property type="entry name" value="GLA_domain"/>
</dbReference>
<feature type="region of interest" description="Disordered" evidence="17">
    <location>
        <begin position="192"/>
        <end position="214"/>
    </location>
</feature>
<dbReference type="PRINTS" id="PR00001">
    <property type="entry name" value="GLABLOOD"/>
</dbReference>
<feature type="domain" description="Peptidase S1" evidence="20">
    <location>
        <begin position="235"/>
        <end position="467"/>
    </location>
</feature>
<dbReference type="PANTHER" id="PTHR24278">
    <property type="entry name" value="COAGULATION FACTOR"/>
    <property type="match status" value="1"/>
</dbReference>
<dbReference type="PROSITE" id="PS00135">
    <property type="entry name" value="TRYPSIN_SER"/>
    <property type="match status" value="1"/>
</dbReference>
<evidence type="ECO:0000256" key="9">
    <source>
        <dbReference type="ARBA" id="ARBA00022737"/>
    </source>
</evidence>
<dbReference type="InterPro" id="IPR001881">
    <property type="entry name" value="EGF-like_Ca-bd_dom"/>
</dbReference>
<evidence type="ECO:0000256" key="17">
    <source>
        <dbReference type="SAM" id="MobiDB-lite"/>
    </source>
</evidence>
<evidence type="ECO:0000313" key="22">
    <source>
        <dbReference type="Ensembl" id="ENSDLAP00005039769.2"/>
    </source>
</evidence>
<keyword evidence="4" id="KW-0301">Gamma-carboxyglutamic acid</keyword>
<name>A0A8C4HAE4_DICLA</name>
<keyword evidence="23" id="KW-1185">Reference proteome</keyword>
<evidence type="ECO:0000259" key="20">
    <source>
        <dbReference type="PROSITE" id="PS50240"/>
    </source>
</evidence>
<keyword evidence="16" id="KW-0720">Serine protease</keyword>
<evidence type="ECO:0000256" key="14">
    <source>
        <dbReference type="PIRSR" id="PIRSR001143-1"/>
    </source>
</evidence>
<feature type="domain" description="Gla" evidence="21">
    <location>
        <begin position="38"/>
        <end position="84"/>
    </location>
</feature>
<dbReference type="InterPro" id="IPR017857">
    <property type="entry name" value="Coagulation_fac-like_Gla_dom"/>
</dbReference>
<dbReference type="GO" id="GO:0007596">
    <property type="term" value="P:blood coagulation"/>
    <property type="evidence" value="ECO:0007669"/>
    <property type="project" value="InterPro"/>
</dbReference>
<dbReference type="InterPro" id="IPR018114">
    <property type="entry name" value="TRYPSIN_HIS"/>
</dbReference>
<dbReference type="PROSITE" id="PS01186">
    <property type="entry name" value="EGF_2"/>
    <property type="match status" value="1"/>
</dbReference>